<sequence length="207" mass="23045">MSFDRAHEIAMKHEGFYANNPNDKGGETYRGIARNYHPGWEGWALVDAEKRRLGVSSLKTNQRINSPTLDSLVKAFYRVKFWRRGWFDKFADSSLAIQAYDFYINAGGNAVKVLQRVLNDSFGFSLAVDGAMGRNTVNAVNSVPGSELFEAFKQGRIAYYKRIAKGSNAGFLPGWLKRASMFNYAGGISAVALLAIFVGLWLLNKPS</sequence>
<reference evidence="4 5" key="1">
    <citation type="submission" date="2021-12" db="EMBL/GenBank/DDBJ databases">
        <title>Genome sequencing of bacteria with rrn-lacking chromosome and rrn-plasmid.</title>
        <authorList>
            <person name="Anda M."/>
            <person name="Iwasaki W."/>
        </authorList>
    </citation>
    <scope>NUCLEOTIDE SEQUENCE [LARGE SCALE GENOMIC DNA]</scope>
    <source>
        <strain evidence="4 5">DSM 100852</strain>
    </source>
</reference>
<dbReference type="Gene3D" id="1.20.141.10">
    <property type="entry name" value="Chitosanase, subunit A, domain 1"/>
    <property type="match status" value="1"/>
</dbReference>
<name>A0AAU9DCH4_9BACT</name>
<evidence type="ECO:0000313" key="4">
    <source>
        <dbReference type="EMBL" id="BDD08545.1"/>
    </source>
</evidence>
<feature type="domain" description="Peptidoglycan binding" evidence="3">
    <location>
        <begin position="109"/>
        <end position="179"/>
    </location>
</feature>
<feature type="domain" description="TtsA-like Glycoside hydrolase family 108" evidence="2">
    <location>
        <begin position="10"/>
        <end position="107"/>
    </location>
</feature>
<dbReference type="SUPFAM" id="SSF53955">
    <property type="entry name" value="Lysozyme-like"/>
    <property type="match status" value="1"/>
</dbReference>
<feature type="transmembrane region" description="Helical" evidence="1">
    <location>
        <begin position="181"/>
        <end position="203"/>
    </location>
</feature>
<keyword evidence="1" id="KW-0472">Membrane</keyword>
<evidence type="ECO:0000259" key="3">
    <source>
        <dbReference type="Pfam" id="PF09374"/>
    </source>
</evidence>
<evidence type="ECO:0000259" key="2">
    <source>
        <dbReference type="Pfam" id="PF05838"/>
    </source>
</evidence>
<dbReference type="Proteomes" id="UP001348817">
    <property type="component" value="Chromosome"/>
</dbReference>
<dbReference type="Pfam" id="PF09374">
    <property type="entry name" value="PG_binding_3"/>
    <property type="match status" value="1"/>
</dbReference>
<accession>A0AAU9DCH4</accession>
<evidence type="ECO:0000313" key="5">
    <source>
        <dbReference type="Proteomes" id="UP001348817"/>
    </source>
</evidence>
<protein>
    <recommendedName>
        <fullName evidence="6">Peptidoglycan domain protein</fullName>
    </recommendedName>
</protein>
<keyword evidence="1" id="KW-0812">Transmembrane</keyword>
<keyword evidence="5" id="KW-1185">Reference proteome</keyword>
<dbReference type="Pfam" id="PF05838">
    <property type="entry name" value="Glyco_hydro_108"/>
    <property type="match status" value="1"/>
</dbReference>
<dbReference type="InterPro" id="IPR023346">
    <property type="entry name" value="Lysozyme-like_dom_sf"/>
</dbReference>
<dbReference type="RefSeq" id="WP_338393797.1">
    <property type="nucleotide sequence ID" value="NZ_AP025314.1"/>
</dbReference>
<dbReference type="EMBL" id="AP025314">
    <property type="protein sequence ID" value="BDD08545.1"/>
    <property type="molecule type" value="Genomic_DNA"/>
</dbReference>
<dbReference type="AlphaFoldDB" id="A0AAU9DCH4"/>
<evidence type="ECO:0000256" key="1">
    <source>
        <dbReference type="SAM" id="Phobius"/>
    </source>
</evidence>
<proteinExistence type="predicted"/>
<organism evidence="4 5">
    <name type="scientific">Fulvitalea axinellae</name>
    <dbReference type="NCBI Taxonomy" id="1182444"/>
    <lineage>
        <taxon>Bacteria</taxon>
        <taxon>Pseudomonadati</taxon>
        <taxon>Bacteroidota</taxon>
        <taxon>Cytophagia</taxon>
        <taxon>Cytophagales</taxon>
        <taxon>Persicobacteraceae</taxon>
        <taxon>Fulvitalea</taxon>
    </lineage>
</organism>
<keyword evidence="1" id="KW-1133">Transmembrane helix</keyword>
<gene>
    <name evidence="4" type="ORF">FUAX_09770</name>
</gene>
<dbReference type="InterPro" id="IPR018537">
    <property type="entry name" value="Peptidoglycan-bd_3"/>
</dbReference>
<dbReference type="InterPro" id="IPR008565">
    <property type="entry name" value="TtsA-like_GH18_dom"/>
</dbReference>
<dbReference type="KEGG" id="fax:FUAX_09770"/>
<evidence type="ECO:0008006" key="6">
    <source>
        <dbReference type="Google" id="ProtNLM"/>
    </source>
</evidence>